<feature type="signal peptide" evidence="1">
    <location>
        <begin position="1"/>
        <end position="23"/>
    </location>
</feature>
<evidence type="ECO:0000256" key="1">
    <source>
        <dbReference type="SAM" id="SignalP"/>
    </source>
</evidence>
<organism evidence="2 3">
    <name type="scientific">Corynebacterium flavescens</name>
    <dbReference type="NCBI Taxonomy" id="28028"/>
    <lineage>
        <taxon>Bacteria</taxon>
        <taxon>Bacillati</taxon>
        <taxon>Actinomycetota</taxon>
        <taxon>Actinomycetes</taxon>
        <taxon>Mycobacteriales</taxon>
        <taxon>Corynebacteriaceae</taxon>
        <taxon>Corynebacterium</taxon>
    </lineage>
</organism>
<reference evidence="2 3" key="1">
    <citation type="submission" date="2019-06" db="EMBL/GenBank/DDBJ databases">
        <title>Whole genome shotgun sequence of Corynebacterium flavescens NBRC 14136.</title>
        <authorList>
            <person name="Hosoyama A."/>
            <person name="Uohara A."/>
            <person name="Ohji S."/>
            <person name="Ichikawa N."/>
        </authorList>
    </citation>
    <scope>NUCLEOTIDE SEQUENCE [LARGE SCALE GENOMIC DNA]</scope>
    <source>
        <strain evidence="2 3">NBRC 14136</strain>
    </source>
</reference>
<dbReference type="PROSITE" id="PS51257">
    <property type="entry name" value="PROKAR_LIPOPROTEIN"/>
    <property type="match status" value="1"/>
</dbReference>
<gene>
    <name evidence="2" type="ORF">CFL01nite_24060</name>
</gene>
<accession>A0AB73BAV1</accession>
<evidence type="ECO:0000313" key="3">
    <source>
        <dbReference type="Proteomes" id="UP000315353"/>
    </source>
</evidence>
<dbReference type="Proteomes" id="UP000315353">
    <property type="component" value="Unassembled WGS sequence"/>
</dbReference>
<name>A0AB73BAV1_CORFL</name>
<keyword evidence="1" id="KW-0732">Signal</keyword>
<dbReference type="EMBL" id="BJNB01000072">
    <property type="protein sequence ID" value="GEB98911.1"/>
    <property type="molecule type" value="Genomic_DNA"/>
</dbReference>
<feature type="chain" id="PRO_5044492991" evidence="1">
    <location>
        <begin position="24"/>
        <end position="167"/>
    </location>
</feature>
<dbReference type="AlphaFoldDB" id="A0AB73BAV1"/>
<sequence length="167" mass="17915">MKKQSLYALVGGLCLTLSACGNAVHTKVSGQVGFSLNEAGGILIEVESCGAELDRVDLAGPNVDGANRRYASFVAEEPTSGYFDVDISNPGSNWREDSQIQIPETPDELLIANASSLHEDIQAYPVDAKLSEILALKPREILIGSLDGSSEQTSRKIVTQEEFARCD</sequence>
<dbReference type="RefSeq" id="WP_075730801.1">
    <property type="nucleotide sequence ID" value="NZ_BJNB01000072.1"/>
</dbReference>
<proteinExistence type="predicted"/>
<evidence type="ECO:0000313" key="2">
    <source>
        <dbReference type="EMBL" id="GEB98911.1"/>
    </source>
</evidence>
<comment type="caution">
    <text evidence="2">The sequence shown here is derived from an EMBL/GenBank/DDBJ whole genome shotgun (WGS) entry which is preliminary data.</text>
</comment>
<protein>
    <submittedName>
        <fullName evidence="2">Uncharacterized protein</fullName>
    </submittedName>
</protein>
<dbReference type="GeneID" id="82881493"/>